<keyword evidence="5 7" id="KW-0472">Membrane</keyword>
<feature type="transmembrane region" description="Helical" evidence="7">
    <location>
        <begin position="243"/>
        <end position="261"/>
    </location>
</feature>
<evidence type="ECO:0000256" key="4">
    <source>
        <dbReference type="ARBA" id="ARBA00022989"/>
    </source>
</evidence>
<keyword evidence="6" id="KW-0175">Coiled coil</keyword>
<keyword evidence="9" id="KW-1185">Reference proteome</keyword>
<dbReference type="OrthoDB" id="9799225at2"/>
<feature type="transmembrane region" description="Helical" evidence="7">
    <location>
        <begin position="58"/>
        <end position="79"/>
    </location>
</feature>
<feature type="transmembrane region" description="Helical" evidence="7">
    <location>
        <begin position="301"/>
        <end position="327"/>
    </location>
</feature>
<evidence type="ECO:0000256" key="7">
    <source>
        <dbReference type="SAM" id="Phobius"/>
    </source>
</evidence>
<evidence type="ECO:0000256" key="2">
    <source>
        <dbReference type="ARBA" id="ARBA00009773"/>
    </source>
</evidence>
<organism evidence="8 9">
    <name type="scientific">Nitrosococcus wardiae</name>
    <dbReference type="NCBI Taxonomy" id="1814290"/>
    <lineage>
        <taxon>Bacteria</taxon>
        <taxon>Pseudomonadati</taxon>
        <taxon>Pseudomonadota</taxon>
        <taxon>Gammaproteobacteria</taxon>
        <taxon>Chromatiales</taxon>
        <taxon>Chromatiaceae</taxon>
        <taxon>Nitrosococcus</taxon>
    </lineage>
</organism>
<feature type="transmembrane region" description="Helical" evidence="7">
    <location>
        <begin position="153"/>
        <end position="171"/>
    </location>
</feature>
<dbReference type="PANTHER" id="PTHR21716">
    <property type="entry name" value="TRANSMEMBRANE PROTEIN"/>
    <property type="match status" value="1"/>
</dbReference>
<dbReference type="KEGG" id="nwr:E3U44_15250"/>
<dbReference type="GO" id="GO:0016020">
    <property type="term" value="C:membrane"/>
    <property type="evidence" value="ECO:0007669"/>
    <property type="project" value="UniProtKB-SubCell"/>
</dbReference>
<proteinExistence type="inferred from homology"/>
<keyword evidence="3 7" id="KW-0812">Transmembrane</keyword>
<dbReference type="InterPro" id="IPR002549">
    <property type="entry name" value="AI-2E-like"/>
</dbReference>
<dbReference type="RefSeq" id="WP_134358971.1">
    <property type="nucleotide sequence ID" value="NZ_CP038033.1"/>
</dbReference>
<sequence length="346" mass="38127">MTVLFSSRALTGIFILALFFSLYVARSFLLPIIIAFLLNLILAPLVRSLKQLGVNDGLAAALIVIALLEGAAFAVLALAEPASQWMQRSPVLLQQAERKLFPLKEAVKEVEKTAEEVEDLTKAKPEGYSIEIEQGSQLKDILFTSTWGTVTNLIFIFFLLYFFLAFGDLFLHKLVKVMPTWTQKRQALEMVYEVQAKVSRYLLTITLINLGLGLVVGTTLYFIDLPNALLWGALAGLFNFIPYLGPLGIFIILTGAAILSFEELSQVLLVPGVFLFITTLEGQLITPLILGRSLSLNPLVIFLGITFGVWFWGIPGAFTAVPLLVIAKTICDHSSSLTPISEFLAR</sequence>
<evidence type="ECO:0000256" key="3">
    <source>
        <dbReference type="ARBA" id="ARBA00022692"/>
    </source>
</evidence>
<dbReference type="Proteomes" id="UP000294325">
    <property type="component" value="Chromosome"/>
</dbReference>
<accession>A0A4P7C2H2</accession>
<keyword evidence="4 7" id="KW-1133">Transmembrane helix</keyword>
<reference evidence="8 9" key="1">
    <citation type="submission" date="2019-03" db="EMBL/GenBank/DDBJ databases">
        <title>The genome sequence of Nitrosococcus wardiae strain D1FHST reveals the archetypal metabolic capacity of ammonia-oxidizing Gammaproteobacteria.</title>
        <authorList>
            <person name="Wang L."/>
            <person name="Lim C.K."/>
            <person name="Hanson T.E."/>
            <person name="Dang H."/>
            <person name="Klotz M.G."/>
        </authorList>
    </citation>
    <scope>NUCLEOTIDE SEQUENCE [LARGE SCALE GENOMIC DNA]</scope>
    <source>
        <strain evidence="8 9">D1FHS</strain>
    </source>
</reference>
<evidence type="ECO:0000313" key="9">
    <source>
        <dbReference type="Proteomes" id="UP000294325"/>
    </source>
</evidence>
<evidence type="ECO:0000256" key="5">
    <source>
        <dbReference type="ARBA" id="ARBA00023136"/>
    </source>
</evidence>
<gene>
    <name evidence="8" type="ORF">E3U44_15250</name>
</gene>
<feature type="transmembrane region" description="Helical" evidence="7">
    <location>
        <begin position="5"/>
        <end position="22"/>
    </location>
</feature>
<name>A0A4P7C2H2_9GAMM</name>
<comment type="subcellular location">
    <subcellularLocation>
        <location evidence="1">Membrane</location>
        <topology evidence="1">Multi-pass membrane protein</topology>
    </subcellularLocation>
</comment>
<dbReference type="AlphaFoldDB" id="A0A4P7C2H2"/>
<evidence type="ECO:0000256" key="6">
    <source>
        <dbReference type="SAM" id="Coils"/>
    </source>
</evidence>
<dbReference type="GO" id="GO:0055085">
    <property type="term" value="P:transmembrane transport"/>
    <property type="evidence" value="ECO:0007669"/>
    <property type="project" value="TreeGrafter"/>
</dbReference>
<evidence type="ECO:0000313" key="8">
    <source>
        <dbReference type="EMBL" id="QBQ55714.1"/>
    </source>
</evidence>
<comment type="similarity">
    <text evidence="2">Belongs to the autoinducer-2 exporter (AI-2E) (TC 2.A.86) family.</text>
</comment>
<dbReference type="EMBL" id="CP038033">
    <property type="protein sequence ID" value="QBQ55714.1"/>
    <property type="molecule type" value="Genomic_DNA"/>
</dbReference>
<feature type="transmembrane region" description="Helical" evidence="7">
    <location>
        <begin position="201"/>
        <end position="223"/>
    </location>
</feature>
<feature type="coiled-coil region" evidence="6">
    <location>
        <begin position="93"/>
        <end position="123"/>
    </location>
</feature>
<dbReference type="Pfam" id="PF01594">
    <property type="entry name" value="AI-2E_transport"/>
    <property type="match status" value="1"/>
</dbReference>
<evidence type="ECO:0000256" key="1">
    <source>
        <dbReference type="ARBA" id="ARBA00004141"/>
    </source>
</evidence>
<feature type="transmembrane region" description="Helical" evidence="7">
    <location>
        <begin position="268"/>
        <end position="289"/>
    </location>
</feature>
<dbReference type="PANTHER" id="PTHR21716:SF16">
    <property type="entry name" value="BLL1467 PROTEIN"/>
    <property type="match status" value="1"/>
</dbReference>
<feature type="transmembrane region" description="Helical" evidence="7">
    <location>
        <begin position="28"/>
        <end position="46"/>
    </location>
</feature>
<protein>
    <submittedName>
        <fullName evidence="8">AI-2E family transporter</fullName>
    </submittedName>
</protein>